<dbReference type="OrthoDB" id="8572289at2759"/>
<dbReference type="Proteomes" id="UP000504632">
    <property type="component" value="Chromosome 7"/>
</dbReference>
<sequence>MSFSSILLTLSFFFVSIHSSIDPSFRSCAHFFYRQMAPRGARAQGLRPVCQLYRGQPMYATLYDQTRRMPFYSAYIFRGSDGMKMNMFPWMYEPQLFRASETGNMQPFPPAGADQRLEESQAVLADYTNAVAYERGQLNPDQHQSSPAAKAATYTLTNVVPMAKDFLQNHWDPYLDTIRQRLNIYCRSTAYVISGITTTGRTLLRPNARGLTVPKHVWLAYCCPDFDPGMPYSLRYKFPSYAAYGLNEVYDNFVSEVSSKSLEALVKTEMPVDQNFQLFDGNCVGES</sequence>
<dbReference type="Gene3D" id="3.40.570.10">
    <property type="entry name" value="Extracellular Endonuclease, subunit A"/>
    <property type="match status" value="1"/>
</dbReference>
<feature type="domain" description="ENPP1-3/EXOG-like endonuclease/phosphodiesterase" evidence="2">
    <location>
        <begin position="56"/>
        <end position="277"/>
    </location>
</feature>
<dbReference type="PANTHER" id="PTHR21472:SF20">
    <property type="entry name" value="ENDONUCLEASE DOMAIN-CONTAINING 1 PROTEIN-LIKE"/>
    <property type="match status" value="1"/>
</dbReference>
<evidence type="ECO:0000259" key="2">
    <source>
        <dbReference type="SMART" id="SM00477"/>
    </source>
</evidence>
<reference evidence="5" key="1">
    <citation type="submission" date="2025-08" db="UniProtKB">
        <authorList>
            <consortium name="RefSeq"/>
        </authorList>
    </citation>
    <scope>IDENTIFICATION</scope>
</reference>
<keyword evidence="1" id="KW-0732">Signal</keyword>
<feature type="chain" id="PRO_5026893880" evidence="1">
    <location>
        <begin position="20"/>
        <end position="287"/>
    </location>
</feature>
<dbReference type="InterPro" id="IPR039015">
    <property type="entry name" value="ENDOD1"/>
</dbReference>
<dbReference type="GeneID" id="115816292"/>
<name>A0A6J2VT51_CHACN</name>
<keyword evidence="4" id="KW-1185">Reference proteome</keyword>
<dbReference type="InterPro" id="IPR044925">
    <property type="entry name" value="His-Me_finger_sf"/>
</dbReference>
<accession>A0A6J2VT51</accession>
<proteinExistence type="predicted"/>
<dbReference type="SMART" id="SM00892">
    <property type="entry name" value="Endonuclease_NS"/>
    <property type="match status" value="1"/>
</dbReference>
<dbReference type="Pfam" id="PF01223">
    <property type="entry name" value="Endonuclease_NS"/>
    <property type="match status" value="1"/>
</dbReference>
<dbReference type="GO" id="GO:0046872">
    <property type="term" value="F:metal ion binding"/>
    <property type="evidence" value="ECO:0007669"/>
    <property type="project" value="InterPro"/>
</dbReference>
<dbReference type="AlphaFoldDB" id="A0A6J2VT51"/>
<dbReference type="RefSeq" id="XP_030635113.1">
    <property type="nucleotide sequence ID" value="XM_030779253.1"/>
</dbReference>
<dbReference type="SUPFAM" id="SSF54060">
    <property type="entry name" value="His-Me finger endonucleases"/>
    <property type="match status" value="1"/>
</dbReference>
<dbReference type="InterPro" id="IPR020821">
    <property type="entry name" value="ENPP1-3/EXOG-like_nuc-like"/>
</dbReference>
<dbReference type="PANTHER" id="PTHR21472">
    <property type="entry name" value="ENDONUCLEASE DOMAIN-CONTAINING 1 PROTEIN ENDOD1"/>
    <property type="match status" value="1"/>
</dbReference>
<evidence type="ECO:0000259" key="3">
    <source>
        <dbReference type="SMART" id="SM00892"/>
    </source>
</evidence>
<feature type="domain" description="DNA/RNA non-specific endonuclease/pyrophosphatase/phosphodiesterase" evidence="3">
    <location>
        <begin position="55"/>
        <end position="272"/>
    </location>
</feature>
<dbReference type="InterPro" id="IPR044929">
    <property type="entry name" value="DNA/RNA_non-sp_Endonuclease_sf"/>
</dbReference>
<dbReference type="InParanoid" id="A0A6J2VT51"/>
<dbReference type="SMART" id="SM00477">
    <property type="entry name" value="NUC"/>
    <property type="match status" value="1"/>
</dbReference>
<evidence type="ECO:0000313" key="4">
    <source>
        <dbReference type="Proteomes" id="UP000504632"/>
    </source>
</evidence>
<dbReference type="InterPro" id="IPR001604">
    <property type="entry name" value="Endo_G_ENPP1-like_dom"/>
</dbReference>
<dbReference type="GO" id="GO:0016787">
    <property type="term" value="F:hydrolase activity"/>
    <property type="evidence" value="ECO:0007669"/>
    <property type="project" value="InterPro"/>
</dbReference>
<gene>
    <name evidence="5" type="primary">LOC115816292</name>
</gene>
<evidence type="ECO:0000256" key="1">
    <source>
        <dbReference type="SAM" id="SignalP"/>
    </source>
</evidence>
<dbReference type="GO" id="GO:0003676">
    <property type="term" value="F:nucleic acid binding"/>
    <property type="evidence" value="ECO:0007669"/>
    <property type="project" value="InterPro"/>
</dbReference>
<evidence type="ECO:0000313" key="5">
    <source>
        <dbReference type="RefSeq" id="XP_030635113.1"/>
    </source>
</evidence>
<organism evidence="4 5">
    <name type="scientific">Chanos chanos</name>
    <name type="common">Milkfish</name>
    <name type="synonym">Mugil chanos</name>
    <dbReference type="NCBI Taxonomy" id="29144"/>
    <lineage>
        <taxon>Eukaryota</taxon>
        <taxon>Metazoa</taxon>
        <taxon>Chordata</taxon>
        <taxon>Craniata</taxon>
        <taxon>Vertebrata</taxon>
        <taxon>Euteleostomi</taxon>
        <taxon>Actinopterygii</taxon>
        <taxon>Neopterygii</taxon>
        <taxon>Teleostei</taxon>
        <taxon>Ostariophysi</taxon>
        <taxon>Gonorynchiformes</taxon>
        <taxon>Chanidae</taxon>
        <taxon>Chanos</taxon>
    </lineage>
</organism>
<protein>
    <submittedName>
        <fullName evidence="5">Endonuclease domain-containing 1 protein-like</fullName>
    </submittedName>
</protein>
<feature type="signal peptide" evidence="1">
    <location>
        <begin position="1"/>
        <end position="19"/>
    </location>
</feature>